<keyword evidence="5" id="KW-0325">Glycoprotein</keyword>
<proteinExistence type="predicted"/>
<evidence type="ECO:0000313" key="9">
    <source>
        <dbReference type="EMBL" id="CAF4427269.1"/>
    </source>
</evidence>
<reference evidence="8" key="1">
    <citation type="submission" date="2021-02" db="EMBL/GenBank/DDBJ databases">
        <authorList>
            <person name="Nowell W R."/>
        </authorList>
    </citation>
    <scope>NUCLEOTIDE SEQUENCE</scope>
</reference>
<dbReference type="PROSITE" id="PS00022">
    <property type="entry name" value="EGF_1"/>
    <property type="match status" value="1"/>
</dbReference>
<evidence type="ECO:0000256" key="4">
    <source>
        <dbReference type="ARBA" id="ARBA00023157"/>
    </source>
</evidence>
<dbReference type="InterPro" id="IPR000742">
    <property type="entry name" value="EGF"/>
</dbReference>
<accession>A0A8S2TWD5</accession>
<dbReference type="GO" id="GO:0005509">
    <property type="term" value="F:calcium ion binding"/>
    <property type="evidence" value="ECO:0007669"/>
    <property type="project" value="InterPro"/>
</dbReference>
<keyword evidence="2" id="KW-0732">Signal</keyword>
<dbReference type="SUPFAM" id="SSF57196">
    <property type="entry name" value="EGF/Laminin"/>
    <property type="match status" value="1"/>
</dbReference>
<dbReference type="PANTHER" id="PTHR12916">
    <property type="entry name" value="CYTOCHROME C OXIDASE POLYPEPTIDE VIC-2"/>
    <property type="match status" value="1"/>
</dbReference>
<dbReference type="AlphaFoldDB" id="A0A8S2TWD5"/>
<evidence type="ECO:0000313" key="8">
    <source>
        <dbReference type="EMBL" id="CAF4301559.1"/>
    </source>
</evidence>
<comment type="caution">
    <text evidence="8">The sequence shown here is derived from an EMBL/GenBank/DDBJ whole genome shotgun (WGS) entry which is preliminary data.</text>
</comment>
<dbReference type="Proteomes" id="UP000681720">
    <property type="component" value="Unassembled WGS sequence"/>
</dbReference>
<gene>
    <name evidence="8" type="ORF">BYL167_LOCUS27515</name>
    <name evidence="9" type="ORF">GIL414_LOCUS31375</name>
</gene>
<evidence type="ECO:0000256" key="2">
    <source>
        <dbReference type="ARBA" id="ARBA00022729"/>
    </source>
</evidence>
<dbReference type="PROSITE" id="PS01186">
    <property type="entry name" value="EGF_2"/>
    <property type="match status" value="1"/>
</dbReference>
<feature type="domain" description="EGF-like" evidence="7">
    <location>
        <begin position="2"/>
        <end position="38"/>
    </location>
</feature>
<organism evidence="8 10">
    <name type="scientific">Rotaria magnacalcarata</name>
    <dbReference type="NCBI Taxonomy" id="392030"/>
    <lineage>
        <taxon>Eukaryota</taxon>
        <taxon>Metazoa</taxon>
        <taxon>Spiralia</taxon>
        <taxon>Gnathifera</taxon>
        <taxon>Rotifera</taxon>
        <taxon>Eurotatoria</taxon>
        <taxon>Bdelloidea</taxon>
        <taxon>Philodinida</taxon>
        <taxon>Philodinidae</taxon>
        <taxon>Rotaria</taxon>
    </lineage>
</organism>
<evidence type="ECO:0000313" key="10">
    <source>
        <dbReference type="Proteomes" id="UP000681967"/>
    </source>
</evidence>
<dbReference type="Gene3D" id="2.10.25.10">
    <property type="entry name" value="Laminin"/>
    <property type="match status" value="1"/>
</dbReference>
<evidence type="ECO:0000256" key="1">
    <source>
        <dbReference type="ARBA" id="ARBA00022536"/>
    </source>
</evidence>
<keyword evidence="3" id="KW-0677">Repeat</keyword>
<keyword evidence="4 6" id="KW-1015">Disulfide bond</keyword>
<dbReference type="SMART" id="SM00181">
    <property type="entry name" value="EGF"/>
    <property type="match status" value="1"/>
</dbReference>
<dbReference type="EMBL" id="CAJOBH010035781">
    <property type="protein sequence ID" value="CAF4301559.1"/>
    <property type="molecule type" value="Genomic_DNA"/>
</dbReference>
<name>A0A8S2TWD5_9BILA</name>
<dbReference type="Pfam" id="PF00008">
    <property type="entry name" value="EGF"/>
    <property type="match status" value="1"/>
</dbReference>
<dbReference type="Proteomes" id="UP000681967">
    <property type="component" value="Unassembled WGS sequence"/>
</dbReference>
<dbReference type="PANTHER" id="PTHR12916:SF4">
    <property type="entry name" value="UNINFLATABLE, ISOFORM C"/>
    <property type="match status" value="1"/>
</dbReference>
<dbReference type="FunFam" id="2.10.25.10:FF:000143">
    <property type="entry name" value="Protein crumbs 1"/>
    <property type="match status" value="1"/>
</dbReference>
<feature type="disulfide bond" evidence="6">
    <location>
        <begin position="28"/>
        <end position="37"/>
    </location>
</feature>
<dbReference type="InterPro" id="IPR001881">
    <property type="entry name" value="EGF-like_Ca-bd_dom"/>
</dbReference>
<dbReference type="PROSITE" id="PS50026">
    <property type="entry name" value="EGF_3"/>
    <property type="match status" value="1"/>
</dbReference>
<dbReference type="PRINTS" id="PR00010">
    <property type="entry name" value="EGFBLOOD"/>
</dbReference>
<sequence>SQVNACTSAPCLNNGTCITLTTRYQCQCPSGFQGINCEQIITQPCSSSPCL</sequence>
<dbReference type="CDD" id="cd00054">
    <property type="entry name" value="EGF_CA"/>
    <property type="match status" value="1"/>
</dbReference>
<evidence type="ECO:0000259" key="7">
    <source>
        <dbReference type="PROSITE" id="PS50026"/>
    </source>
</evidence>
<protein>
    <recommendedName>
        <fullName evidence="7">EGF-like domain-containing protein</fullName>
    </recommendedName>
</protein>
<feature type="non-terminal residue" evidence="8">
    <location>
        <position position="1"/>
    </location>
</feature>
<dbReference type="EMBL" id="CAJOBJ010063246">
    <property type="protein sequence ID" value="CAF4427269.1"/>
    <property type="molecule type" value="Genomic_DNA"/>
</dbReference>
<evidence type="ECO:0000256" key="6">
    <source>
        <dbReference type="PROSITE-ProRule" id="PRU00076"/>
    </source>
</evidence>
<keyword evidence="1 6" id="KW-0245">EGF-like domain</keyword>
<evidence type="ECO:0000256" key="3">
    <source>
        <dbReference type="ARBA" id="ARBA00022737"/>
    </source>
</evidence>
<comment type="caution">
    <text evidence="6">Lacks conserved residue(s) required for the propagation of feature annotation.</text>
</comment>
<evidence type="ECO:0000256" key="5">
    <source>
        <dbReference type="ARBA" id="ARBA00023180"/>
    </source>
</evidence>
<dbReference type="SMART" id="SM00179">
    <property type="entry name" value="EGF_CA"/>
    <property type="match status" value="1"/>
</dbReference>